<dbReference type="Proteomes" id="UP000053424">
    <property type="component" value="Unassembled WGS sequence"/>
</dbReference>
<dbReference type="InterPro" id="IPR001680">
    <property type="entry name" value="WD40_rpt"/>
</dbReference>
<sequence length="327" mass="36232">MAPFDESSYTTVPSPPFDSISSIRYSPTNPDQLLLSSWDTTVRFYHVGESGVRESEMKAKFDHRAAVLACTFSADASRAYSGGLDTSVRELDLSTEKITNLGGHSDSISSMTYTQTNNALITGSWDRTLRFWDPRANTPQQGLHQTPERIYAIDHVNNTLVMDVPAQQRESSLKYMTRSLTCMPDGQGYATASVEGRIAVEYFDPSPASQEKKYAFKCHRQTINDVDHVWPVNSLAFHPTFNTFASAGSDGTVSIWDHKVKKRLRQYPKFPGPVAAVAFNCDGTKIAVGVSYTWDEGEKGLKTNAVAPWLGVRLVGEEVKPKSWTGN</sequence>
<gene>
    <name evidence="4" type="ORF">M413DRAFT_445389</name>
</gene>
<dbReference type="PROSITE" id="PS50082">
    <property type="entry name" value="WD_REPEATS_2"/>
    <property type="match status" value="2"/>
</dbReference>
<proteinExistence type="predicted"/>
<feature type="repeat" description="WD" evidence="3">
    <location>
        <begin position="225"/>
        <end position="266"/>
    </location>
</feature>
<evidence type="ECO:0008006" key="6">
    <source>
        <dbReference type="Google" id="ProtNLM"/>
    </source>
</evidence>
<keyword evidence="5" id="KW-1185">Reference proteome</keyword>
<feature type="repeat" description="WD" evidence="3">
    <location>
        <begin position="101"/>
        <end position="133"/>
    </location>
</feature>
<dbReference type="SMART" id="SM00320">
    <property type="entry name" value="WD40"/>
    <property type="match status" value="4"/>
</dbReference>
<dbReference type="Gene3D" id="2.130.10.10">
    <property type="entry name" value="YVTN repeat-like/Quinoprotein amine dehydrogenase"/>
    <property type="match status" value="1"/>
</dbReference>
<reference evidence="5" key="2">
    <citation type="submission" date="2015-01" db="EMBL/GenBank/DDBJ databases">
        <title>Evolutionary Origins and Diversification of the Mycorrhizal Mutualists.</title>
        <authorList>
            <consortium name="DOE Joint Genome Institute"/>
            <consortium name="Mycorrhizal Genomics Consortium"/>
            <person name="Kohler A."/>
            <person name="Kuo A."/>
            <person name="Nagy L.G."/>
            <person name="Floudas D."/>
            <person name="Copeland A."/>
            <person name="Barry K.W."/>
            <person name="Cichocki N."/>
            <person name="Veneault-Fourrey C."/>
            <person name="LaButti K."/>
            <person name="Lindquist E.A."/>
            <person name="Lipzen A."/>
            <person name="Lundell T."/>
            <person name="Morin E."/>
            <person name="Murat C."/>
            <person name="Riley R."/>
            <person name="Ohm R."/>
            <person name="Sun H."/>
            <person name="Tunlid A."/>
            <person name="Henrissat B."/>
            <person name="Grigoriev I.V."/>
            <person name="Hibbett D.S."/>
            <person name="Martin F."/>
        </authorList>
    </citation>
    <scope>NUCLEOTIDE SEQUENCE [LARGE SCALE GENOMIC DNA]</scope>
    <source>
        <strain evidence="5">h7</strain>
    </source>
</reference>
<dbReference type="GO" id="GO:0006526">
    <property type="term" value="P:L-arginine biosynthetic process"/>
    <property type="evidence" value="ECO:0007669"/>
    <property type="project" value="InterPro"/>
</dbReference>
<dbReference type="InterPro" id="IPR015943">
    <property type="entry name" value="WD40/YVTN_repeat-like_dom_sf"/>
</dbReference>
<evidence type="ECO:0000256" key="3">
    <source>
        <dbReference type="PROSITE-ProRule" id="PRU00221"/>
    </source>
</evidence>
<dbReference type="PROSITE" id="PS00564">
    <property type="entry name" value="ARGININOSUCCIN_SYN_1"/>
    <property type="match status" value="1"/>
</dbReference>
<evidence type="ECO:0000313" key="4">
    <source>
        <dbReference type="EMBL" id="KIM41371.1"/>
    </source>
</evidence>
<reference evidence="4 5" key="1">
    <citation type="submission" date="2014-04" db="EMBL/GenBank/DDBJ databases">
        <authorList>
            <consortium name="DOE Joint Genome Institute"/>
            <person name="Kuo A."/>
            <person name="Gay G."/>
            <person name="Dore J."/>
            <person name="Kohler A."/>
            <person name="Nagy L.G."/>
            <person name="Floudas D."/>
            <person name="Copeland A."/>
            <person name="Barry K.W."/>
            <person name="Cichocki N."/>
            <person name="Veneault-Fourrey C."/>
            <person name="LaButti K."/>
            <person name="Lindquist E.A."/>
            <person name="Lipzen A."/>
            <person name="Lundell T."/>
            <person name="Morin E."/>
            <person name="Murat C."/>
            <person name="Sun H."/>
            <person name="Tunlid A."/>
            <person name="Henrissat B."/>
            <person name="Grigoriev I.V."/>
            <person name="Hibbett D.S."/>
            <person name="Martin F."/>
            <person name="Nordberg H.P."/>
            <person name="Cantor M.N."/>
            <person name="Hua S.X."/>
        </authorList>
    </citation>
    <scope>NUCLEOTIDE SEQUENCE [LARGE SCALE GENOMIC DNA]</scope>
    <source>
        <strain evidence="5">h7</strain>
    </source>
</reference>
<evidence type="ECO:0000256" key="1">
    <source>
        <dbReference type="ARBA" id="ARBA00022574"/>
    </source>
</evidence>
<dbReference type="Pfam" id="PF00400">
    <property type="entry name" value="WD40"/>
    <property type="match status" value="3"/>
</dbReference>
<organism evidence="4 5">
    <name type="scientific">Hebeloma cylindrosporum</name>
    <dbReference type="NCBI Taxonomy" id="76867"/>
    <lineage>
        <taxon>Eukaryota</taxon>
        <taxon>Fungi</taxon>
        <taxon>Dikarya</taxon>
        <taxon>Basidiomycota</taxon>
        <taxon>Agaricomycotina</taxon>
        <taxon>Agaricomycetes</taxon>
        <taxon>Agaricomycetidae</taxon>
        <taxon>Agaricales</taxon>
        <taxon>Agaricineae</taxon>
        <taxon>Hymenogastraceae</taxon>
        <taxon>Hebeloma</taxon>
    </lineage>
</organism>
<keyword evidence="1 3" id="KW-0853">WD repeat</keyword>
<dbReference type="GO" id="GO:0004055">
    <property type="term" value="F:argininosuccinate synthase activity"/>
    <property type="evidence" value="ECO:0007669"/>
    <property type="project" value="InterPro"/>
</dbReference>
<keyword evidence="2" id="KW-0677">Repeat</keyword>
<protein>
    <recommendedName>
        <fullName evidence="6">Anaphase-promoting complex subunit 4 WD40 domain-containing protein</fullName>
    </recommendedName>
</protein>
<dbReference type="EMBL" id="KN831780">
    <property type="protein sequence ID" value="KIM41371.1"/>
    <property type="molecule type" value="Genomic_DNA"/>
</dbReference>
<accession>A0A0C3CCN5</accession>
<dbReference type="PROSITE" id="PS50294">
    <property type="entry name" value="WD_REPEATS_REGION"/>
    <property type="match status" value="2"/>
</dbReference>
<dbReference type="InterPro" id="IPR018223">
    <property type="entry name" value="Arginosuc_synth_CS"/>
</dbReference>
<dbReference type="STRING" id="686832.A0A0C3CCN5"/>
<evidence type="ECO:0000256" key="2">
    <source>
        <dbReference type="ARBA" id="ARBA00022737"/>
    </source>
</evidence>
<dbReference type="SUPFAM" id="SSF50978">
    <property type="entry name" value="WD40 repeat-like"/>
    <property type="match status" value="1"/>
</dbReference>
<dbReference type="InterPro" id="IPR036322">
    <property type="entry name" value="WD40_repeat_dom_sf"/>
</dbReference>
<name>A0A0C3CCN5_HEBCY</name>
<dbReference type="HOGENOM" id="CLU_038526_0_0_1"/>
<dbReference type="AlphaFoldDB" id="A0A0C3CCN5"/>
<dbReference type="OrthoDB" id="10262475at2759"/>
<dbReference type="GO" id="GO:0005524">
    <property type="term" value="F:ATP binding"/>
    <property type="evidence" value="ECO:0007669"/>
    <property type="project" value="InterPro"/>
</dbReference>
<evidence type="ECO:0000313" key="5">
    <source>
        <dbReference type="Proteomes" id="UP000053424"/>
    </source>
</evidence>
<dbReference type="PANTHER" id="PTHR10971">
    <property type="entry name" value="MRNA EXPORT FACTOR AND BUB3"/>
    <property type="match status" value="1"/>
</dbReference>